<dbReference type="Pfam" id="PF10324">
    <property type="entry name" value="7TM_GPCR_Srw"/>
    <property type="match status" value="1"/>
</dbReference>
<evidence type="ECO:0000256" key="5">
    <source>
        <dbReference type="SAM" id="Phobius"/>
    </source>
</evidence>
<dbReference type="PANTHER" id="PTHR22751:SF13">
    <property type="entry name" value="G-PROTEIN COUPLED RECEPTORS FAMILY 1 PROFILE DOMAIN-CONTAINING PROTEIN"/>
    <property type="match status" value="1"/>
</dbReference>
<evidence type="ECO:0000256" key="3">
    <source>
        <dbReference type="ARBA" id="ARBA00022989"/>
    </source>
</evidence>
<dbReference type="EMBL" id="WUAV01000005">
    <property type="protein sequence ID" value="KAF1754910.1"/>
    <property type="molecule type" value="Genomic_DNA"/>
</dbReference>
<dbReference type="GeneID" id="9809077"/>
<dbReference type="SUPFAM" id="SSF81321">
    <property type="entry name" value="Family A G protein-coupled receptor-like"/>
    <property type="match status" value="1"/>
</dbReference>
<dbReference type="Proteomes" id="UP000483820">
    <property type="component" value="Chromosome V"/>
</dbReference>
<keyword evidence="3 5" id="KW-1133">Transmembrane helix</keyword>
<evidence type="ECO:0000313" key="7">
    <source>
        <dbReference type="EMBL" id="KAF1754910.1"/>
    </source>
</evidence>
<dbReference type="CTD" id="9809077"/>
<comment type="caution">
    <text evidence="7">The sequence shown here is derived from an EMBL/GenBank/DDBJ whole genome shotgun (WGS) entry which is preliminary data.</text>
</comment>
<reference evidence="7 8" key="1">
    <citation type="submission" date="2019-12" db="EMBL/GenBank/DDBJ databases">
        <title>Chromosome-level assembly of the Caenorhabditis remanei genome.</title>
        <authorList>
            <person name="Teterina A.A."/>
            <person name="Willis J.H."/>
            <person name="Phillips P.C."/>
        </authorList>
    </citation>
    <scope>NUCLEOTIDE SEQUENCE [LARGE SCALE GENOMIC DNA]</scope>
    <source>
        <strain evidence="7 8">PX506</strain>
        <tissue evidence="7">Whole organism</tissue>
    </source>
</reference>
<feature type="transmembrane region" description="Helical" evidence="5">
    <location>
        <begin position="98"/>
        <end position="119"/>
    </location>
</feature>
<comment type="subcellular location">
    <subcellularLocation>
        <location evidence="1">Membrane</location>
    </subcellularLocation>
</comment>
<dbReference type="GO" id="GO:0008528">
    <property type="term" value="F:G protein-coupled peptide receptor activity"/>
    <property type="evidence" value="ECO:0007669"/>
    <property type="project" value="InterPro"/>
</dbReference>
<dbReference type="PANTHER" id="PTHR22751">
    <property type="entry name" value="G-PROTEIN COUPLED RECEPTOR-RELATED"/>
    <property type="match status" value="1"/>
</dbReference>
<evidence type="ECO:0000256" key="4">
    <source>
        <dbReference type="ARBA" id="ARBA00023136"/>
    </source>
</evidence>
<accession>A0A6A5GI94</accession>
<feature type="transmembrane region" description="Helical" evidence="5">
    <location>
        <begin position="139"/>
        <end position="158"/>
    </location>
</feature>
<evidence type="ECO:0000256" key="1">
    <source>
        <dbReference type="ARBA" id="ARBA00004370"/>
    </source>
</evidence>
<organism evidence="7 8">
    <name type="scientific">Caenorhabditis remanei</name>
    <name type="common">Caenorhabditis vulgaris</name>
    <dbReference type="NCBI Taxonomy" id="31234"/>
    <lineage>
        <taxon>Eukaryota</taxon>
        <taxon>Metazoa</taxon>
        <taxon>Ecdysozoa</taxon>
        <taxon>Nematoda</taxon>
        <taxon>Chromadorea</taxon>
        <taxon>Rhabditida</taxon>
        <taxon>Rhabditina</taxon>
        <taxon>Rhabditomorpha</taxon>
        <taxon>Rhabditoidea</taxon>
        <taxon>Rhabditidae</taxon>
        <taxon>Peloderinae</taxon>
        <taxon>Caenorhabditis</taxon>
    </lineage>
</organism>
<dbReference type="GO" id="GO:0016020">
    <property type="term" value="C:membrane"/>
    <property type="evidence" value="ECO:0007669"/>
    <property type="project" value="UniProtKB-SubCell"/>
</dbReference>
<dbReference type="Gene3D" id="1.20.1070.10">
    <property type="entry name" value="Rhodopsin 7-helix transmembrane proteins"/>
    <property type="match status" value="1"/>
</dbReference>
<feature type="domain" description="G-protein coupled receptors family 1 profile" evidence="6">
    <location>
        <begin position="57"/>
        <end position="155"/>
    </location>
</feature>
<proteinExistence type="predicted"/>
<evidence type="ECO:0000259" key="6">
    <source>
        <dbReference type="PROSITE" id="PS50262"/>
    </source>
</evidence>
<sequence length="199" mass="22343">MARFSIFKDGLWIAPQGCGYPPNYNQTKYIVLVGRKVIFSDSTSKKLYGVVNGAASVIPAVLYPVIAIVLLVQLWKIGKNRNKLFSRRTEEKDHTTQLVILMTITFFISQLPFGLSMWLRLVFPYHSVISSLLDHGKEITSILFTINATCHCIIFATLSVQYRVVAREVYCCGKMKSASVSTRSVVGSQKENKTNTLIN</sequence>
<keyword evidence="4 5" id="KW-0472">Membrane</keyword>
<dbReference type="RefSeq" id="XP_003104636.2">
    <property type="nucleotide sequence ID" value="XM_003104588.2"/>
</dbReference>
<dbReference type="AlphaFoldDB" id="A0A6A5GI94"/>
<evidence type="ECO:0000313" key="8">
    <source>
        <dbReference type="Proteomes" id="UP000483820"/>
    </source>
</evidence>
<dbReference type="KEGG" id="crq:GCK72_021475"/>
<dbReference type="PROSITE" id="PS50262">
    <property type="entry name" value="G_PROTEIN_RECEP_F1_2"/>
    <property type="match status" value="1"/>
</dbReference>
<feature type="transmembrane region" description="Helical" evidence="5">
    <location>
        <begin position="54"/>
        <end position="77"/>
    </location>
</feature>
<dbReference type="InterPro" id="IPR017452">
    <property type="entry name" value="GPCR_Rhodpsn_7TM"/>
</dbReference>
<keyword evidence="2 5" id="KW-0812">Transmembrane</keyword>
<dbReference type="InterPro" id="IPR019427">
    <property type="entry name" value="7TM_GPCR_serpentine_rcpt_Srw"/>
</dbReference>
<evidence type="ECO:0000256" key="2">
    <source>
        <dbReference type="ARBA" id="ARBA00022692"/>
    </source>
</evidence>
<name>A0A6A5GI94_CAERE</name>
<gene>
    <name evidence="7" type="ORF">GCK72_021475</name>
</gene>
<protein>
    <recommendedName>
        <fullName evidence="6">G-protein coupled receptors family 1 profile domain-containing protein</fullName>
    </recommendedName>
</protein>